<keyword evidence="1" id="KW-1133">Transmembrane helix</keyword>
<comment type="caution">
    <text evidence="2">The sequence shown here is derived from an EMBL/GenBank/DDBJ whole genome shotgun (WGS) entry which is preliminary data.</text>
</comment>
<name>A0A8X6N2Q8_NEPPI</name>
<accession>A0A8X6N2Q8</accession>
<dbReference type="Proteomes" id="UP000887013">
    <property type="component" value="Unassembled WGS sequence"/>
</dbReference>
<dbReference type="OrthoDB" id="6433639at2759"/>
<gene>
    <name evidence="2" type="primary">NCL1_41418</name>
    <name evidence="2" type="ORF">NPIL_393631</name>
</gene>
<reference evidence="2" key="1">
    <citation type="submission" date="2020-08" db="EMBL/GenBank/DDBJ databases">
        <title>Multicomponent nature underlies the extraordinary mechanical properties of spider dragline silk.</title>
        <authorList>
            <person name="Kono N."/>
            <person name="Nakamura H."/>
            <person name="Mori M."/>
            <person name="Yoshida Y."/>
            <person name="Ohtoshi R."/>
            <person name="Malay A.D."/>
            <person name="Moran D.A.P."/>
            <person name="Tomita M."/>
            <person name="Numata K."/>
            <person name="Arakawa K."/>
        </authorList>
    </citation>
    <scope>NUCLEOTIDE SEQUENCE</scope>
</reference>
<evidence type="ECO:0000313" key="2">
    <source>
        <dbReference type="EMBL" id="GFS90253.1"/>
    </source>
</evidence>
<keyword evidence="3" id="KW-1185">Reference proteome</keyword>
<proteinExistence type="predicted"/>
<organism evidence="2 3">
    <name type="scientific">Nephila pilipes</name>
    <name type="common">Giant wood spider</name>
    <name type="synonym">Nephila maculata</name>
    <dbReference type="NCBI Taxonomy" id="299642"/>
    <lineage>
        <taxon>Eukaryota</taxon>
        <taxon>Metazoa</taxon>
        <taxon>Ecdysozoa</taxon>
        <taxon>Arthropoda</taxon>
        <taxon>Chelicerata</taxon>
        <taxon>Arachnida</taxon>
        <taxon>Araneae</taxon>
        <taxon>Araneomorphae</taxon>
        <taxon>Entelegynae</taxon>
        <taxon>Araneoidea</taxon>
        <taxon>Nephilidae</taxon>
        <taxon>Nephila</taxon>
    </lineage>
</organism>
<feature type="transmembrane region" description="Helical" evidence="1">
    <location>
        <begin position="131"/>
        <end position="151"/>
    </location>
</feature>
<evidence type="ECO:0000313" key="3">
    <source>
        <dbReference type="Proteomes" id="UP000887013"/>
    </source>
</evidence>
<dbReference type="AlphaFoldDB" id="A0A8X6N2Q8"/>
<protein>
    <submittedName>
        <fullName evidence="2">Uncharacterized protein</fullName>
    </submittedName>
</protein>
<evidence type="ECO:0000256" key="1">
    <source>
        <dbReference type="SAM" id="Phobius"/>
    </source>
</evidence>
<keyword evidence="1" id="KW-0812">Transmembrane</keyword>
<keyword evidence="1" id="KW-0472">Membrane</keyword>
<dbReference type="EMBL" id="BMAW01099477">
    <property type="protein sequence ID" value="GFS90253.1"/>
    <property type="molecule type" value="Genomic_DNA"/>
</dbReference>
<sequence>MSEFRNSNYYNTILIVTSVLKDMKRMEMKVLEQNTTDQWDNTTRYNVSKLPQQTEPEEIITKTILFTWLPWFETTTTKEGQNDIFLKTRELSKFQQAIGVGSWREITLYGNKIKPITNEIPETSALCVSSALSLTTSIFNMFFIVFLYFTFL</sequence>